<accession>A0A0D6DWD0</accession>
<dbReference type="SMART" id="SM00471">
    <property type="entry name" value="HDc"/>
    <property type="match status" value="1"/>
</dbReference>
<dbReference type="STRING" id="1364.LP2241_30042"/>
<feature type="domain" description="HD/PDEase" evidence="1">
    <location>
        <begin position="53"/>
        <end position="185"/>
    </location>
</feature>
<dbReference type="Pfam" id="PF19276">
    <property type="entry name" value="HD_assoc_2"/>
    <property type="match status" value="1"/>
</dbReference>
<dbReference type="SUPFAM" id="SSF109604">
    <property type="entry name" value="HD-domain/PDEase-like"/>
    <property type="match status" value="1"/>
</dbReference>
<sequence length="442" mass="51130">MPHKKLEKVFRDPVHNYIAVSNQVIYDLIGTSEFQRLRRIKQLGTSSYTFHGAEHSRFAHCLGVYHIAKQITDMFTKNYPEIWNSEENLVTQCAALLHDVGHGAFSHTFEGIFDTDHEAITVSIITSPETEVNAVLRKVAPDFPEKVASVITHQYANQQVVQLISSQIDADRMDYLLRDSYYTGATYGEFDLTRIMRVITPVENGIAFKIQGMHAVEDYIVSRFQMYMQVYFHPASRAMEVLLHQLLKRAKVLYPTQKTYFETTSPRLVPFFEKHFTLSDYLHLDDGVMTTYFQNWQTHPDPILSDLSKAFVNRKLSKSIKYDHADEQDLNILRDIIEKIGFDKTYYTAVHSNFDLPYDLYRPEIKSPRTQIEIMQKDGTLTELSELSSLVKSLTGTTHGDSRFYFPREILNPDTLFKAEQEAFTSYIKNDHFLGKKGIESK</sequence>
<evidence type="ECO:0000259" key="1">
    <source>
        <dbReference type="SMART" id="SM00471"/>
    </source>
</evidence>
<dbReference type="PANTHER" id="PTHR11373">
    <property type="entry name" value="DEOXYNUCLEOSIDE TRIPHOSPHATE TRIPHOSPHOHYDROLASE"/>
    <property type="match status" value="1"/>
</dbReference>
<dbReference type="Gene3D" id="1.10.3210.10">
    <property type="entry name" value="Hypothetical protein af1432"/>
    <property type="match status" value="1"/>
</dbReference>
<gene>
    <name evidence="2" type="ORF">LACPI_1053</name>
</gene>
<dbReference type="InterPro" id="IPR045509">
    <property type="entry name" value="HD_assoc_2"/>
</dbReference>
<protein>
    <submittedName>
        <fullName evidence="2">HD superfamily phosphohydrolase</fullName>
    </submittedName>
</protein>
<dbReference type="HOGENOM" id="CLU_026821_0_0_9"/>
<organism evidence="2 3">
    <name type="scientific">Pseudolactococcus piscium MKFS47</name>
    <dbReference type="NCBI Taxonomy" id="297352"/>
    <lineage>
        <taxon>Bacteria</taxon>
        <taxon>Bacillati</taxon>
        <taxon>Bacillota</taxon>
        <taxon>Bacilli</taxon>
        <taxon>Lactobacillales</taxon>
        <taxon>Streptococcaceae</taxon>
        <taxon>Pseudolactococcus</taxon>
    </lineage>
</organism>
<dbReference type="GO" id="GO:0008832">
    <property type="term" value="F:dGTPase activity"/>
    <property type="evidence" value="ECO:0007669"/>
    <property type="project" value="TreeGrafter"/>
</dbReference>
<dbReference type="KEGG" id="lpk:LACPI_1053"/>
<dbReference type="RefSeq" id="WP_047915419.1">
    <property type="nucleotide sequence ID" value="NZ_LN774769.1"/>
</dbReference>
<dbReference type="Proteomes" id="UP000033166">
    <property type="component" value="Chromosome I"/>
</dbReference>
<dbReference type="PANTHER" id="PTHR11373:SF4">
    <property type="entry name" value="DEOXYNUCLEOSIDE TRIPHOSPHATE TRIPHOSPHOHYDROLASE SAMHD1"/>
    <property type="match status" value="1"/>
</dbReference>
<evidence type="ECO:0000313" key="3">
    <source>
        <dbReference type="Proteomes" id="UP000033166"/>
    </source>
</evidence>
<dbReference type="InterPro" id="IPR006674">
    <property type="entry name" value="HD_domain"/>
</dbReference>
<dbReference type="InterPro" id="IPR003607">
    <property type="entry name" value="HD/PDEase_dom"/>
</dbReference>
<keyword evidence="2" id="KW-0378">Hydrolase</keyword>
<dbReference type="GO" id="GO:0006203">
    <property type="term" value="P:dGTP catabolic process"/>
    <property type="evidence" value="ECO:0007669"/>
    <property type="project" value="TreeGrafter"/>
</dbReference>
<dbReference type="FunFam" id="1.10.3210.10:FF:000014">
    <property type="entry name" value="HD domain-containing protein"/>
    <property type="match status" value="1"/>
</dbReference>
<name>A0A0D6DWD0_9LACT</name>
<dbReference type="EMBL" id="LN774769">
    <property type="protein sequence ID" value="CEN28253.1"/>
    <property type="molecule type" value="Genomic_DNA"/>
</dbReference>
<proteinExistence type="predicted"/>
<dbReference type="Pfam" id="PF01966">
    <property type="entry name" value="HD"/>
    <property type="match status" value="1"/>
</dbReference>
<reference evidence="3" key="1">
    <citation type="submission" date="2015-01" db="EMBL/GenBank/DDBJ databases">
        <authorList>
            <person name="Andreevskaya M."/>
        </authorList>
    </citation>
    <scope>NUCLEOTIDE SEQUENCE [LARGE SCALE GENOMIC DNA]</scope>
    <source>
        <strain evidence="3">MKFS47</strain>
    </source>
</reference>
<dbReference type="CDD" id="cd00077">
    <property type="entry name" value="HDc"/>
    <property type="match status" value="1"/>
</dbReference>
<dbReference type="InterPro" id="IPR050135">
    <property type="entry name" value="dGTPase-like"/>
</dbReference>
<evidence type="ECO:0000313" key="2">
    <source>
        <dbReference type="EMBL" id="CEN28253.1"/>
    </source>
</evidence>
<dbReference type="AlphaFoldDB" id="A0A0D6DWD0"/>